<dbReference type="Pfam" id="PF00849">
    <property type="entry name" value="PseudoU_synth_2"/>
    <property type="match status" value="1"/>
</dbReference>
<protein>
    <recommendedName>
        <fullName evidence="4">RNA pseudouridylate synthase</fullName>
    </recommendedName>
    <alternativeName>
        <fullName evidence="5">RNA-uridine isomerase</fullName>
    </alternativeName>
</protein>
<evidence type="ECO:0000256" key="3">
    <source>
        <dbReference type="ARBA" id="ARBA00023235"/>
    </source>
</evidence>
<proteinExistence type="inferred from homology"/>
<name>A0A9D1P4M7_9FIRM</name>
<dbReference type="Gene3D" id="3.10.290.10">
    <property type="entry name" value="RNA-binding S4 domain"/>
    <property type="match status" value="1"/>
</dbReference>
<organism evidence="8 9">
    <name type="scientific">Candidatus Scatomonas pullistercoris</name>
    <dbReference type="NCBI Taxonomy" id="2840920"/>
    <lineage>
        <taxon>Bacteria</taxon>
        <taxon>Bacillati</taxon>
        <taxon>Bacillota</taxon>
        <taxon>Clostridia</taxon>
        <taxon>Lachnospirales</taxon>
        <taxon>Lachnospiraceae</taxon>
        <taxon>Lachnospiraceae incertae sedis</taxon>
        <taxon>Candidatus Scatomonas</taxon>
    </lineage>
</organism>
<dbReference type="EMBL" id="DVOO01000029">
    <property type="protein sequence ID" value="HIV25997.1"/>
    <property type="molecule type" value="Genomic_DNA"/>
</dbReference>
<dbReference type="CDD" id="cd02869">
    <property type="entry name" value="PseudoU_synth_RluA_like"/>
    <property type="match status" value="1"/>
</dbReference>
<keyword evidence="3" id="KW-0413">Isomerase</keyword>
<dbReference type="InterPro" id="IPR020103">
    <property type="entry name" value="PsdUridine_synth_cat_dom_sf"/>
</dbReference>
<dbReference type="AlphaFoldDB" id="A0A9D1P4M7"/>
<dbReference type="GO" id="GO:0003723">
    <property type="term" value="F:RNA binding"/>
    <property type="evidence" value="ECO:0007669"/>
    <property type="project" value="UniProtKB-KW"/>
</dbReference>
<dbReference type="GO" id="GO:0140098">
    <property type="term" value="F:catalytic activity, acting on RNA"/>
    <property type="evidence" value="ECO:0007669"/>
    <property type="project" value="UniProtKB-ARBA"/>
</dbReference>
<dbReference type="GO" id="GO:0009982">
    <property type="term" value="F:pseudouridine synthase activity"/>
    <property type="evidence" value="ECO:0007669"/>
    <property type="project" value="InterPro"/>
</dbReference>
<evidence type="ECO:0000256" key="6">
    <source>
        <dbReference type="PROSITE-ProRule" id="PRU00182"/>
    </source>
</evidence>
<dbReference type="GO" id="GO:0001522">
    <property type="term" value="P:pseudouridine synthesis"/>
    <property type="evidence" value="ECO:0007669"/>
    <property type="project" value="InterPro"/>
</dbReference>
<evidence type="ECO:0000256" key="2">
    <source>
        <dbReference type="ARBA" id="ARBA00010876"/>
    </source>
</evidence>
<dbReference type="InterPro" id="IPR036986">
    <property type="entry name" value="S4_RNA-bd_sf"/>
</dbReference>
<dbReference type="GO" id="GO:0006396">
    <property type="term" value="P:RNA processing"/>
    <property type="evidence" value="ECO:0007669"/>
    <property type="project" value="UniProtKB-ARBA"/>
</dbReference>
<accession>A0A9D1P4M7</accession>
<dbReference type="PROSITE" id="PS01129">
    <property type="entry name" value="PSI_RLU"/>
    <property type="match status" value="1"/>
</dbReference>
<dbReference type="Gene3D" id="3.30.2350.10">
    <property type="entry name" value="Pseudouridine synthase"/>
    <property type="match status" value="1"/>
</dbReference>
<comment type="caution">
    <text evidence="8">The sequence shown here is derived from an EMBL/GenBank/DDBJ whole genome shotgun (WGS) entry which is preliminary data.</text>
</comment>
<evidence type="ECO:0000256" key="4">
    <source>
        <dbReference type="ARBA" id="ARBA00031870"/>
    </source>
</evidence>
<comment type="catalytic activity">
    <reaction evidence="1">
        <text>a uridine in RNA = a pseudouridine in RNA</text>
        <dbReference type="Rhea" id="RHEA:48348"/>
        <dbReference type="Rhea" id="RHEA-COMP:12068"/>
        <dbReference type="Rhea" id="RHEA-COMP:12069"/>
        <dbReference type="ChEBI" id="CHEBI:65314"/>
        <dbReference type="ChEBI" id="CHEBI:65315"/>
    </reaction>
</comment>
<keyword evidence="6" id="KW-0694">RNA-binding</keyword>
<reference evidence="8" key="1">
    <citation type="submission" date="2020-10" db="EMBL/GenBank/DDBJ databases">
        <authorList>
            <person name="Gilroy R."/>
        </authorList>
    </citation>
    <scope>NUCLEOTIDE SEQUENCE</scope>
    <source>
        <strain evidence="8">CHK188-20938</strain>
    </source>
</reference>
<dbReference type="PANTHER" id="PTHR21600">
    <property type="entry name" value="MITOCHONDRIAL RNA PSEUDOURIDINE SYNTHASE"/>
    <property type="match status" value="1"/>
</dbReference>
<evidence type="ECO:0000259" key="7">
    <source>
        <dbReference type="Pfam" id="PF00849"/>
    </source>
</evidence>
<dbReference type="InterPro" id="IPR006224">
    <property type="entry name" value="PsdUridine_synth_RluA-like_CS"/>
</dbReference>
<dbReference type="CDD" id="cd00165">
    <property type="entry name" value="S4"/>
    <property type="match status" value="1"/>
</dbReference>
<evidence type="ECO:0000256" key="5">
    <source>
        <dbReference type="ARBA" id="ARBA00033164"/>
    </source>
</evidence>
<dbReference type="SUPFAM" id="SSF55120">
    <property type="entry name" value="Pseudouridine synthase"/>
    <property type="match status" value="1"/>
</dbReference>
<evidence type="ECO:0000313" key="9">
    <source>
        <dbReference type="Proteomes" id="UP000824169"/>
    </source>
</evidence>
<sequence length="331" mass="36451">MKEIRITAREAGQRLDKYLIRYLPAAGKSFLYKMMRKKNIILNGRRAGGNELLREGDAIRLFFSDETFAKFQGAGTAPGTAFPVLPASAVLYEDREVLAVSKPAGMLSQKAAPGDLSLVEYITGYLLSTGELRREELQSFHPGIANRLDRNTSGLILAGKTMAGAQALAELFRERTMKKYYLALAEGEIREAGHIMGYLKKDGARNQVRISSRPEQDASYIETAWEPLGNSRGLTLLKVDLITGRTHQIRSHLASIGHPLAGDRKYGGLSQNTGRGNGYGLKHQFLHAWKICFPHLDGALEGLAGRTLTAPLPDPLKELLSNLNLLEALHE</sequence>
<evidence type="ECO:0000313" key="8">
    <source>
        <dbReference type="EMBL" id="HIV25997.1"/>
    </source>
</evidence>
<gene>
    <name evidence="8" type="ORF">IAB71_09535</name>
</gene>
<dbReference type="PROSITE" id="PS50889">
    <property type="entry name" value="S4"/>
    <property type="match status" value="1"/>
</dbReference>
<dbReference type="InterPro" id="IPR006145">
    <property type="entry name" value="PsdUridine_synth_RsuA/RluA"/>
</dbReference>
<dbReference type="InterPro" id="IPR050188">
    <property type="entry name" value="RluA_PseudoU_synthase"/>
</dbReference>
<dbReference type="Proteomes" id="UP000824169">
    <property type="component" value="Unassembled WGS sequence"/>
</dbReference>
<reference evidence="8" key="2">
    <citation type="journal article" date="2021" name="PeerJ">
        <title>Extensive microbial diversity within the chicken gut microbiome revealed by metagenomics and culture.</title>
        <authorList>
            <person name="Gilroy R."/>
            <person name="Ravi A."/>
            <person name="Getino M."/>
            <person name="Pursley I."/>
            <person name="Horton D.L."/>
            <person name="Alikhan N.F."/>
            <person name="Baker D."/>
            <person name="Gharbi K."/>
            <person name="Hall N."/>
            <person name="Watson M."/>
            <person name="Adriaenssens E.M."/>
            <person name="Foster-Nyarko E."/>
            <person name="Jarju S."/>
            <person name="Secka A."/>
            <person name="Antonio M."/>
            <person name="Oren A."/>
            <person name="Chaudhuri R.R."/>
            <person name="La Ragione R."/>
            <person name="Hildebrand F."/>
            <person name="Pallen M.J."/>
        </authorList>
    </citation>
    <scope>NUCLEOTIDE SEQUENCE</scope>
    <source>
        <strain evidence="8">CHK188-20938</strain>
    </source>
</reference>
<comment type="similarity">
    <text evidence="2">Belongs to the pseudouridine synthase RluA family.</text>
</comment>
<evidence type="ECO:0000256" key="1">
    <source>
        <dbReference type="ARBA" id="ARBA00000073"/>
    </source>
</evidence>
<feature type="domain" description="Pseudouridine synthase RsuA/RluA-like" evidence="7">
    <location>
        <begin position="97"/>
        <end position="255"/>
    </location>
</feature>